<evidence type="ECO:0000259" key="5">
    <source>
        <dbReference type="PROSITE" id="PS50937"/>
    </source>
</evidence>
<dbReference type="PANTHER" id="PTHR30204:SF69">
    <property type="entry name" value="MERR-FAMILY TRANSCRIPTIONAL REGULATOR"/>
    <property type="match status" value="1"/>
</dbReference>
<sequence length="138" mass="15480">MRIGEVAAAAGLTTRAVRYYEQRGLLTARRATSGHRRYEPADVDWLRSIREMLATGLTIEDVRTLVDAWRVSVEPASGPPPDLTAGSETCPLPRTVIRRRLADLDARIDRLTRLRDTLAERAGEPLRALVRDHPGTRR</sequence>
<feature type="domain" description="HTH merR-type" evidence="5">
    <location>
        <begin position="1"/>
        <end position="68"/>
    </location>
</feature>
<evidence type="ECO:0000256" key="4">
    <source>
        <dbReference type="ARBA" id="ARBA00023163"/>
    </source>
</evidence>
<evidence type="ECO:0000256" key="2">
    <source>
        <dbReference type="ARBA" id="ARBA00023015"/>
    </source>
</evidence>
<dbReference type="Pfam" id="PF13411">
    <property type="entry name" value="MerR_1"/>
    <property type="match status" value="1"/>
</dbReference>
<dbReference type="RefSeq" id="WP_132820528.1">
    <property type="nucleotide sequence ID" value="NZ_SMKI01000330.1"/>
</dbReference>
<evidence type="ECO:0000256" key="3">
    <source>
        <dbReference type="ARBA" id="ARBA00023125"/>
    </source>
</evidence>
<proteinExistence type="predicted"/>
<keyword evidence="4" id="KW-0804">Transcription</keyword>
<dbReference type="PROSITE" id="PS50937">
    <property type="entry name" value="HTH_MERR_2"/>
    <property type="match status" value="1"/>
</dbReference>
<dbReference type="Gene3D" id="1.10.1660.10">
    <property type="match status" value="1"/>
</dbReference>
<dbReference type="GO" id="GO:0003677">
    <property type="term" value="F:DNA binding"/>
    <property type="evidence" value="ECO:0007669"/>
    <property type="project" value="UniProtKB-KW"/>
</dbReference>
<dbReference type="PROSITE" id="PS00552">
    <property type="entry name" value="HTH_MERR_1"/>
    <property type="match status" value="1"/>
</dbReference>
<accession>A0A4R4T1X8</accession>
<dbReference type="OrthoDB" id="3824912at2"/>
<gene>
    <name evidence="6" type="ORF">E1283_25675</name>
</gene>
<dbReference type="PANTHER" id="PTHR30204">
    <property type="entry name" value="REDOX-CYCLING DRUG-SENSING TRANSCRIPTIONAL ACTIVATOR SOXR"/>
    <property type="match status" value="1"/>
</dbReference>
<keyword evidence="3" id="KW-0238">DNA-binding</keyword>
<name>A0A4R4T1X8_9ACTN</name>
<dbReference type="SMART" id="SM00422">
    <property type="entry name" value="HTH_MERR"/>
    <property type="match status" value="1"/>
</dbReference>
<dbReference type="EMBL" id="SMKI01000330">
    <property type="protein sequence ID" value="TDC69686.1"/>
    <property type="molecule type" value="Genomic_DNA"/>
</dbReference>
<evidence type="ECO:0000313" key="6">
    <source>
        <dbReference type="EMBL" id="TDC69686.1"/>
    </source>
</evidence>
<reference evidence="6 7" key="1">
    <citation type="submission" date="2019-03" db="EMBL/GenBank/DDBJ databases">
        <title>Draft genome sequences of novel Actinobacteria.</title>
        <authorList>
            <person name="Sahin N."/>
            <person name="Ay H."/>
            <person name="Saygin H."/>
        </authorList>
    </citation>
    <scope>NUCLEOTIDE SEQUENCE [LARGE SCALE GENOMIC DNA]</scope>
    <source>
        <strain evidence="6 7">DSM 41900</strain>
    </source>
</reference>
<comment type="caution">
    <text evidence="6">The sequence shown here is derived from an EMBL/GenBank/DDBJ whole genome shotgun (WGS) entry which is preliminary data.</text>
</comment>
<keyword evidence="1" id="KW-0678">Repressor</keyword>
<dbReference type="GO" id="GO:0003700">
    <property type="term" value="F:DNA-binding transcription factor activity"/>
    <property type="evidence" value="ECO:0007669"/>
    <property type="project" value="InterPro"/>
</dbReference>
<dbReference type="AlphaFoldDB" id="A0A4R4T1X8"/>
<evidence type="ECO:0000313" key="7">
    <source>
        <dbReference type="Proteomes" id="UP000295345"/>
    </source>
</evidence>
<protein>
    <submittedName>
        <fullName evidence="6">MerR family transcriptional regulator</fullName>
    </submittedName>
</protein>
<dbReference type="InterPro" id="IPR009061">
    <property type="entry name" value="DNA-bd_dom_put_sf"/>
</dbReference>
<dbReference type="InterPro" id="IPR000551">
    <property type="entry name" value="MerR-type_HTH_dom"/>
</dbReference>
<keyword evidence="7" id="KW-1185">Reference proteome</keyword>
<organism evidence="6 7">
    <name type="scientific">Streptomyces hainanensis</name>
    <dbReference type="NCBI Taxonomy" id="402648"/>
    <lineage>
        <taxon>Bacteria</taxon>
        <taxon>Bacillati</taxon>
        <taxon>Actinomycetota</taxon>
        <taxon>Actinomycetes</taxon>
        <taxon>Kitasatosporales</taxon>
        <taxon>Streptomycetaceae</taxon>
        <taxon>Streptomyces</taxon>
    </lineage>
</organism>
<dbReference type="InterPro" id="IPR047057">
    <property type="entry name" value="MerR_fam"/>
</dbReference>
<dbReference type="SUPFAM" id="SSF46955">
    <property type="entry name" value="Putative DNA-binding domain"/>
    <property type="match status" value="1"/>
</dbReference>
<keyword evidence="2" id="KW-0805">Transcription regulation</keyword>
<dbReference type="PRINTS" id="PR00040">
    <property type="entry name" value="HTHMERR"/>
</dbReference>
<dbReference type="Proteomes" id="UP000295345">
    <property type="component" value="Unassembled WGS sequence"/>
</dbReference>
<evidence type="ECO:0000256" key="1">
    <source>
        <dbReference type="ARBA" id="ARBA00022491"/>
    </source>
</evidence>